<dbReference type="EMBL" id="JANEYG010000048">
    <property type="protein sequence ID" value="KAJ8915868.1"/>
    <property type="molecule type" value="Genomic_DNA"/>
</dbReference>
<accession>A0AAV8VNP3</accession>
<dbReference type="AlphaFoldDB" id="A0AAV8VNP3"/>
<reference evidence="2 3" key="1">
    <citation type="journal article" date="2023" name="Insect Mol. Biol.">
        <title>Genome sequencing provides insights into the evolution of gene families encoding plant cell wall-degrading enzymes in longhorned beetles.</title>
        <authorList>
            <person name="Shin N.R."/>
            <person name="Okamura Y."/>
            <person name="Kirsch R."/>
            <person name="Pauchet Y."/>
        </authorList>
    </citation>
    <scope>NUCLEOTIDE SEQUENCE [LARGE SCALE GENOMIC DNA]</scope>
    <source>
        <strain evidence="2">EAD_L_NR</strain>
    </source>
</reference>
<name>A0AAV8VNP3_9CUCU</name>
<evidence type="ECO:0000313" key="3">
    <source>
        <dbReference type="Proteomes" id="UP001159042"/>
    </source>
</evidence>
<protein>
    <submittedName>
        <fullName evidence="2">Uncharacterized protein</fullName>
    </submittedName>
</protein>
<keyword evidence="1" id="KW-0732">Signal</keyword>
<evidence type="ECO:0000256" key="1">
    <source>
        <dbReference type="SAM" id="SignalP"/>
    </source>
</evidence>
<comment type="caution">
    <text evidence="2">The sequence shown here is derived from an EMBL/GenBank/DDBJ whole genome shotgun (WGS) entry which is preliminary data.</text>
</comment>
<evidence type="ECO:0000313" key="2">
    <source>
        <dbReference type="EMBL" id="KAJ8915868.1"/>
    </source>
</evidence>
<proteinExistence type="predicted"/>
<feature type="signal peptide" evidence="1">
    <location>
        <begin position="1"/>
        <end position="19"/>
    </location>
</feature>
<sequence length="214" mass="23598">MNTFTVLIAICYLLVIAKAKPGYSHGSQRLEGIPDLESFGHIKYPKYDIIGLGEYSKGHLPADEIHITKHVTVKEPQPYPVKIPVPHPYPVPVPKPYPVVETKYVKVPHPVPYEIVKKVPVPVEVPKPYPVPVHSGGDTWHAGSGNVGQVESYGVQEHGNDVGNSGINDEGLIVEVVKLHLMKHKDLKEETKEVKEAGSQVNNMRKAINFGNNS</sequence>
<gene>
    <name evidence="2" type="ORF">NQ315_015479</name>
</gene>
<keyword evidence="3" id="KW-1185">Reference proteome</keyword>
<dbReference type="Proteomes" id="UP001159042">
    <property type="component" value="Unassembled WGS sequence"/>
</dbReference>
<organism evidence="2 3">
    <name type="scientific">Exocentrus adspersus</name>
    <dbReference type="NCBI Taxonomy" id="1586481"/>
    <lineage>
        <taxon>Eukaryota</taxon>
        <taxon>Metazoa</taxon>
        <taxon>Ecdysozoa</taxon>
        <taxon>Arthropoda</taxon>
        <taxon>Hexapoda</taxon>
        <taxon>Insecta</taxon>
        <taxon>Pterygota</taxon>
        <taxon>Neoptera</taxon>
        <taxon>Endopterygota</taxon>
        <taxon>Coleoptera</taxon>
        <taxon>Polyphaga</taxon>
        <taxon>Cucujiformia</taxon>
        <taxon>Chrysomeloidea</taxon>
        <taxon>Cerambycidae</taxon>
        <taxon>Lamiinae</taxon>
        <taxon>Acanthocinini</taxon>
        <taxon>Exocentrus</taxon>
    </lineage>
</organism>
<feature type="chain" id="PRO_5043787653" evidence="1">
    <location>
        <begin position="20"/>
        <end position="214"/>
    </location>
</feature>